<feature type="compositionally biased region" description="Basic residues" evidence="1">
    <location>
        <begin position="1"/>
        <end position="19"/>
    </location>
</feature>
<dbReference type="EMBL" id="CP046172">
    <property type="protein sequence ID" value="QIS10244.1"/>
    <property type="molecule type" value="Genomic_DNA"/>
</dbReference>
<evidence type="ECO:0000313" key="3">
    <source>
        <dbReference type="Proteomes" id="UP000503540"/>
    </source>
</evidence>
<keyword evidence="3" id="KW-1185">Reference proteome</keyword>
<feature type="region of interest" description="Disordered" evidence="1">
    <location>
        <begin position="1"/>
        <end position="71"/>
    </location>
</feature>
<organism evidence="2 3">
    <name type="scientific">Nocardia arthritidis</name>
    <dbReference type="NCBI Taxonomy" id="228602"/>
    <lineage>
        <taxon>Bacteria</taxon>
        <taxon>Bacillati</taxon>
        <taxon>Actinomycetota</taxon>
        <taxon>Actinomycetes</taxon>
        <taxon>Mycobacteriales</taxon>
        <taxon>Nocardiaceae</taxon>
        <taxon>Nocardia</taxon>
    </lineage>
</organism>
<evidence type="ECO:0000313" key="2">
    <source>
        <dbReference type="EMBL" id="QIS10244.1"/>
    </source>
</evidence>
<name>A0A6G9YAS0_9NOCA</name>
<gene>
    <name evidence="2" type="ORF">F5544_11760</name>
</gene>
<protein>
    <submittedName>
        <fullName evidence="2">Uncharacterized protein</fullName>
    </submittedName>
</protein>
<evidence type="ECO:0000256" key="1">
    <source>
        <dbReference type="SAM" id="MobiDB-lite"/>
    </source>
</evidence>
<proteinExistence type="predicted"/>
<sequence length="71" mass="7999">MAKKPRRRIIRRLFIRRRTAPVGGARGSDDDPGGTAGVREPRRPLPPDRPLHAASDLPRETRVIELPDARQ</sequence>
<dbReference type="RefSeq" id="WP_167473245.1">
    <property type="nucleotide sequence ID" value="NZ_CP046172.1"/>
</dbReference>
<feature type="compositionally biased region" description="Basic and acidic residues" evidence="1">
    <location>
        <begin position="39"/>
        <end position="71"/>
    </location>
</feature>
<dbReference type="Proteomes" id="UP000503540">
    <property type="component" value="Chromosome"/>
</dbReference>
<dbReference type="AlphaFoldDB" id="A0A6G9YAS0"/>
<dbReference type="KEGG" id="nah:F5544_11760"/>
<reference evidence="2 3" key="1">
    <citation type="journal article" date="2019" name="ACS Chem. Biol.">
        <title>Identification and Mobilization of a Cryptic Antibiotic Biosynthesis Gene Locus from a Human-Pathogenic Nocardia Isolate.</title>
        <authorList>
            <person name="Herisse M."/>
            <person name="Ishida K."/>
            <person name="Porter J.L."/>
            <person name="Howden B."/>
            <person name="Hertweck C."/>
            <person name="Stinear T.P."/>
            <person name="Pidot S.J."/>
        </authorList>
    </citation>
    <scope>NUCLEOTIDE SEQUENCE [LARGE SCALE GENOMIC DNA]</scope>
    <source>
        <strain evidence="2 3">AUSMDU00012717</strain>
    </source>
</reference>
<accession>A0A6G9YAS0</accession>